<dbReference type="EMBL" id="LAZR01000196">
    <property type="protein sequence ID" value="KKN82686.1"/>
    <property type="molecule type" value="Genomic_DNA"/>
</dbReference>
<dbReference type="InterPro" id="IPR011050">
    <property type="entry name" value="Pectin_lyase_fold/virulence"/>
</dbReference>
<accession>A0A0F9WAC1</accession>
<dbReference type="Gene3D" id="2.160.20.10">
    <property type="entry name" value="Single-stranded right-handed beta-helix, Pectin lyase-like"/>
    <property type="match status" value="1"/>
</dbReference>
<dbReference type="SUPFAM" id="SSF51126">
    <property type="entry name" value="Pectin lyase-like"/>
    <property type="match status" value="1"/>
</dbReference>
<sequence>MNIYTITLSVVLTSFSVSSLSADIPVGPGTGSLQSAINSAETGDTLILSSGNYAAANDEVIFDKALTVRAESAESVVSINASILTHPQLSSPLEFLRFQGLKINGPHWCFKSMNVDNLEFLEISAWCSNITFEATNDITIIGSKFTATFDSLNVKADKMSVLGSVIDARDGVTVNANELDFIGNEVTSYYHSNSFNSSGTGGKLIAANRFNYRLTGMQYTKVHSTKEFRMLDASSSNVNNVVYRNNVFKIDLTNFTGFNDEGVLERIEFLRNVKESDYFYNNVMDFASLAIYQPASGVSDLGPMFDGKFGAFEGNIIINHNDDLFDPLFTENVKYNLGFNNYELFGSESSNLNAEPLLNNDYSLSPESPAVDSGPVAAYLSDLDLSRNDIGAYGGSWSIGQYDVQRANDAIGPFVYPVLDAQQGVANGELKLKLISYPRLK</sequence>
<evidence type="ECO:0000313" key="1">
    <source>
        <dbReference type="EMBL" id="KKN82686.1"/>
    </source>
</evidence>
<comment type="caution">
    <text evidence="1">The sequence shown here is derived from an EMBL/GenBank/DDBJ whole genome shotgun (WGS) entry which is preliminary data.</text>
</comment>
<evidence type="ECO:0008006" key="2">
    <source>
        <dbReference type="Google" id="ProtNLM"/>
    </source>
</evidence>
<organism evidence="1">
    <name type="scientific">marine sediment metagenome</name>
    <dbReference type="NCBI Taxonomy" id="412755"/>
    <lineage>
        <taxon>unclassified sequences</taxon>
        <taxon>metagenomes</taxon>
        <taxon>ecological metagenomes</taxon>
    </lineage>
</organism>
<protein>
    <recommendedName>
        <fullName evidence="2">DUF1565 domain-containing protein</fullName>
    </recommendedName>
</protein>
<reference evidence="1" key="1">
    <citation type="journal article" date="2015" name="Nature">
        <title>Complex archaea that bridge the gap between prokaryotes and eukaryotes.</title>
        <authorList>
            <person name="Spang A."/>
            <person name="Saw J.H."/>
            <person name="Jorgensen S.L."/>
            <person name="Zaremba-Niedzwiedzka K."/>
            <person name="Martijn J."/>
            <person name="Lind A.E."/>
            <person name="van Eijk R."/>
            <person name="Schleper C."/>
            <person name="Guy L."/>
            <person name="Ettema T.J."/>
        </authorList>
    </citation>
    <scope>NUCLEOTIDE SEQUENCE</scope>
</reference>
<dbReference type="InterPro" id="IPR012334">
    <property type="entry name" value="Pectin_lyas_fold"/>
</dbReference>
<gene>
    <name evidence="1" type="ORF">LCGC14_0306440</name>
</gene>
<dbReference type="AlphaFoldDB" id="A0A0F9WAC1"/>
<proteinExistence type="predicted"/>
<name>A0A0F9WAC1_9ZZZZ</name>